<evidence type="ECO:0000256" key="10">
    <source>
        <dbReference type="ARBA" id="ARBA00072989"/>
    </source>
</evidence>
<dbReference type="InterPro" id="IPR000465">
    <property type="entry name" value="XPA/RAD14"/>
</dbReference>
<keyword evidence="14" id="KW-1185">Reference proteome</keyword>
<dbReference type="SUPFAM" id="SSF46955">
    <property type="entry name" value="Putative DNA-binding domain"/>
    <property type="match status" value="1"/>
</dbReference>
<evidence type="ECO:0000256" key="4">
    <source>
        <dbReference type="ARBA" id="ARBA00022763"/>
    </source>
</evidence>
<dbReference type="Gene3D" id="3.90.530.10">
    <property type="entry name" value="XPA C-terminal domain"/>
    <property type="match status" value="1"/>
</dbReference>
<dbReference type="CDD" id="cd21077">
    <property type="entry name" value="DBD_Rad14"/>
    <property type="match status" value="1"/>
</dbReference>
<dbReference type="HOGENOM" id="CLU_053731_0_0_1"/>
<feature type="compositionally biased region" description="Low complexity" evidence="11">
    <location>
        <begin position="1"/>
        <end position="17"/>
    </location>
</feature>
<reference key="1">
    <citation type="submission" date="2007-01" db="EMBL/GenBank/DDBJ databases">
        <title>The Genome Sequence of Puccinia graminis f. sp. tritici Strain CRL 75-36-700-3.</title>
        <authorList>
            <consortium name="The Broad Institute Genome Sequencing Platform"/>
            <person name="Birren B."/>
            <person name="Lander E."/>
            <person name="Galagan J."/>
            <person name="Nusbaum C."/>
            <person name="Devon K."/>
            <person name="Cuomo C."/>
            <person name="Jaffe D."/>
            <person name="Butler J."/>
            <person name="Alvarez P."/>
            <person name="Gnerre S."/>
            <person name="Grabherr M."/>
            <person name="Mauceli E."/>
            <person name="Brockman W."/>
            <person name="Young S."/>
            <person name="LaButti K."/>
            <person name="Sykes S."/>
            <person name="DeCaprio D."/>
            <person name="Crawford M."/>
            <person name="Koehrsen M."/>
            <person name="Engels R."/>
            <person name="Montgomery P."/>
            <person name="Pearson M."/>
            <person name="Howarth C."/>
            <person name="Larson L."/>
            <person name="White J."/>
            <person name="Zeng Q."/>
            <person name="Kodira C."/>
            <person name="Yandava C."/>
            <person name="Alvarado L."/>
            <person name="O'Leary S."/>
            <person name="Szabo L."/>
            <person name="Dean R."/>
            <person name="Schein J."/>
        </authorList>
    </citation>
    <scope>NUCLEOTIDE SEQUENCE</scope>
    <source>
        <strain>CRL 75-36-700-3</strain>
    </source>
</reference>
<evidence type="ECO:0000256" key="7">
    <source>
        <dbReference type="ARBA" id="ARBA00023125"/>
    </source>
</evidence>
<organism evidence="13 14">
    <name type="scientific">Puccinia graminis f. sp. tritici (strain CRL 75-36-700-3 / race SCCL)</name>
    <name type="common">Black stem rust fungus</name>
    <dbReference type="NCBI Taxonomy" id="418459"/>
    <lineage>
        <taxon>Eukaryota</taxon>
        <taxon>Fungi</taxon>
        <taxon>Dikarya</taxon>
        <taxon>Basidiomycota</taxon>
        <taxon>Pucciniomycotina</taxon>
        <taxon>Pucciniomycetes</taxon>
        <taxon>Pucciniales</taxon>
        <taxon>Pucciniaceae</taxon>
        <taxon>Puccinia</taxon>
    </lineage>
</organism>
<dbReference type="EMBL" id="DS178310">
    <property type="protein sequence ID" value="EFP88001.1"/>
    <property type="molecule type" value="Genomic_DNA"/>
</dbReference>
<evidence type="ECO:0000256" key="1">
    <source>
        <dbReference type="ARBA" id="ARBA00004123"/>
    </source>
</evidence>
<dbReference type="STRING" id="418459.E3KUQ1"/>
<dbReference type="GO" id="GO:0000715">
    <property type="term" value="P:nucleotide-excision repair, DNA damage recognition"/>
    <property type="evidence" value="ECO:0000318"/>
    <property type="project" value="GO_Central"/>
</dbReference>
<dbReference type="InterPro" id="IPR022658">
    <property type="entry name" value="XPA_CS"/>
</dbReference>
<dbReference type="eggNOG" id="KOG4017">
    <property type="taxonomic scope" value="Eukaryota"/>
</dbReference>
<dbReference type="KEGG" id="pgr:PGTG_13805"/>
<dbReference type="PROSITE" id="PS00753">
    <property type="entry name" value="XPA_2"/>
    <property type="match status" value="1"/>
</dbReference>
<sequence length="347" mass="39550">MEPSTSTANQTTQTGTGEPVRNLRNNRFLAKAKIRNNQISFKGDREDPTEATNNSPKANNNSRKRTRDGSVRDSRNASQSVGTSSSSKKKETPTDPTGASLKPLPKRVRNFVDYDLSTMKNSKGGFLLENEEDDPRAIKQRQQIELLKKQRLQQAKRLNQDPSLSLDKTQNPTCTVCGSVELDLQLFQVFSVPVCRKCKNEHPERFSLLTKTECKQDYLLTDPELKDSELLPHLLKPNPHQSTYSNMMLFLREQVEAYAFSEKKWGSAAALDEEFARRETSKKQLKNKKFEAQLKELRKKTRSNVWHRRQEDIHVHSFVNIPKPSDSLGPVLQKCSGCGLQNEVETF</sequence>
<feature type="domain" description="XPA C-terminal" evidence="12">
    <location>
        <begin position="206"/>
        <end position="255"/>
    </location>
</feature>
<gene>
    <name evidence="13" type="ORF">PGTG_13805</name>
</gene>
<keyword evidence="3" id="KW-0479">Metal-binding</keyword>
<feature type="region of interest" description="Disordered" evidence="11">
    <location>
        <begin position="1"/>
        <end position="106"/>
    </location>
</feature>
<dbReference type="GeneID" id="10535060"/>
<dbReference type="GO" id="GO:0000110">
    <property type="term" value="C:nucleotide-excision repair factor 1 complex"/>
    <property type="evidence" value="ECO:0000318"/>
    <property type="project" value="GO_Central"/>
</dbReference>
<proteinExistence type="inferred from homology"/>
<dbReference type="PANTHER" id="PTHR10142:SF0">
    <property type="entry name" value="DNA REPAIR PROTEIN COMPLEMENTING XP-A CELLS"/>
    <property type="match status" value="1"/>
</dbReference>
<dbReference type="GO" id="GO:1901255">
    <property type="term" value="P:nucleotide-excision repair involved in interstrand cross-link repair"/>
    <property type="evidence" value="ECO:0000318"/>
    <property type="project" value="GO_Central"/>
</dbReference>
<dbReference type="GO" id="GO:0006284">
    <property type="term" value="P:base-excision repair"/>
    <property type="evidence" value="ECO:0000318"/>
    <property type="project" value="GO_Central"/>
</dbReference>
<evidence type="ECO:0000256" key="2">
    <source>
        <dbReference type="ARBA" id="ARBA00005548"/>
    </source>
</evidence>
<evidence type="ECO:0000259" key="12">
    <source>
        <dbReference type="Pfam" id="PF05181"/>
    </source>
</evidence>
<feature type="compositionally biased region" description="Polar residues" evidence="11">
    <location>
        <begin position="50"/>
        <end position="61"/>
    </location>
</feature>
<name>E3KUQ1_PUCGT</name>
<dbReference type="GO" id="GO:0008270">
    <property type="term" value="F:zinc ion binding"/>
    <property type="evidence" value="ECO:0007669"/>
    <property type="project" value="UniProtKB-KW"/>
</dbReference>
<dbReference type="InterPro" id="IPR022656">
    <property type="entry name" value="XPA_C"/>
</dbReference>
<evidence type="ECO:0000256" key="9">
    <source>
        <dbReference type="ARBA" id="ARBA00023242"/>
    </source>
</evidence>
<dbReference type="InterPro" id="IPR022652">
    <property type="entry name" value="Znf_XPA_CS"/>
</dbReference>
<reference evidence="14" key="2">
    <citation type="journal article" date="2011" name="Proc. Natl. Acad. Sci. U.S.A.">
        <title>Obligate biotrophy features unraveled by the genomic analysis of rust fungi.</title>
        <authorList>
            <person name="Duplessis S."/>
            <person name="Cuomo C.A."/>
            <person name="Lin Y.-C."/>
            <person name="Aerts A."/>
            <person name="Tisserant E."/>
            <person name="Veneault-Fourrey C."/>
            <person name="Joly D.L."/>
            <person name="Hacquard S."/>
            <person name="Amselem J."/>
            <person name="Cantarel B.L."/>
            <person name="Chiu R."/>
            <person name="Coutinho P.M."/>
            <person name="Feau N."/>
            <person name="Field M."/>
            <person name="Frey P."/>
            <person name="Gelhaye E."/>
            <person name="Goldberg J."/>
            <person name="Grabherr M.G."/>
            <person name="Kodira C.D."/>
            <person name="Kohler A."/>
            <person name="Kuees U."/>
            <person name="Lindquist E.A."/>
            <person name="Lucas S.M."/>
            <person name="Mago R."/>
            <person name="Mauceli E."/>
            <person name="Morin E."/>
            <person name="Murat C."/>
            <person name="Pangilinan J.L."/>
            <person name="Park R."/>
            <person name="Pearson M."/>
            <person name="Quesneville H."/>
            <person name="Rouhier N."/>
            <person name="Sakthikumar S."/>
            <person name="Salamov A.A."/>
            <person name="Schmutz J."/>
            <person name="Selles B."/>
            <person name="Shapiro H."/>
            <person name="Tanguay P."/>
            <person name="Tuskan G.A."/>
            <person name="Henrissat B."/>
            <person name="Van de Peer Y."/>
            <person name="Rouze P."/>
            <person name="Ellis J.G."/>
            <person name="Dodds P.N."/>
            <person name="Schein J.E."/>
            <person name="Zhong S."/>
            <person name="Hamelin R.C."/>
            <person name="Grigoriev I.V."/>
            <person name="Szabo L.J."/>
            <person name="Martin F."/>
        </authorList>
    </citation>
    <scope>NUCLEOTIDE SEQUENCE [LARGE SCALE GENOMIC DNA]</scope>
    <source>
        <strain evidence="14">CRL 75-36-700-3 / race SCCL</strain>
    </source>
</reference>
<dbReference type="NCBIfam" id="TIGR00598">
    <property type="entry name" value="rad14"/>
    <property type="match status" value="1"/>
</dbReference>
<keyword evidence="8" id="KW-0234">DNA repair</keyword>
<dbReference type="Proteomes" id="UP000008783">
    <property type="component" value="Unassembled WGS sequence"/>
</dbReference>
<dbReference type="RefSeq" id="XP_003332420.1">
    <property type="nucleotide sequence ID" value="XM_003332372.2"/>
</dbReference>
<evidence type="ECO:0000256" key="3">
    <source>
        <dbReference type="ARBA" id="ARBA00022723"/>
    </source>
</evidence>
<comment type="similarity">
    <text evidence="2">Belongs to the XPA family.</text>
</comment>
<dbReference type="GO" id="GO:0003684">
    <property type="term" value="F:damaged DNA binding"/>
    <property type="evidence" value="ECO:0000318"/>
    <property type="project" value="GO_Central"/>
</dbReference>
<keyword evidence="5" id="KW-0863">Zinc-finger</keyword>
<dbReference type="InterPro" id="IPR037129">
    <property type="entry name" value="XPA_sf"/>
</dbReference>
<dbReference type="InterPro" id="IPR009061">
    <property type="entry name" value="DNA-bd_dom_put_sf"/>
</dbReference>
<dbReference type="Pfam" id="PF01286">
    <property type="entry name" value="XPA_N"/>
    <property type="match status" value="1"/>
</dbReference>
<dbReference type="AlphaFoldDB" id="E3KUQ1"/>
<dbReference type="OMA" id="VCHACKE"/>
<evidence type="ECO:0000256" key="5">
    <source>
        <dbReference type="ARBA" id="ARBA00022771"/>
    </source>
</evidence>
<keyword evidence="7" id="KW-0238">DNA-binding</keyword>
<protein>
    <recommendedName>
        <fullName evidence="10">DNA repair protein RAD14</fullName>
    </recommendedName>
</protein>
<dbReference type="OrthoDB" id="68328at2759"/>
<evidence type="ECO:0000256" key="8">
    <source>
        <dbReference type="ARBA" id="ARBA00023204"/>
    </source>
</evidence>
<accession>E3KUQ1</accession>
<dbReference type="FunCoup" id="E3KUQ1">
    <property type="interactions" value="236"/>
</dbReference>
<dbReference type="FunFam" id="3.90.530.10:FF:000003">
    <property type="entry name" value="Dna repair rad14 protein"/>
    <property type="match status" value="1"/>
</dbReference>
<evidence type="ECO:0000313" key="14">
    <source>
        <dbReference type="Proteomes" id="UP000008783"/>
    </source>
</evidence>
<comment type="subcellular location">
    <subcellularLocation>
        <location evidence="1">Nucleus</location>
    </subcellularLocation>
</comment>
<dbReference type="GO" id="GO:0070914">
    <property type="term" value="P:UV-damage excision repair"/>
    <property type="evidence" value="ECO:0000318"/>
    <property type="project" value="GO_Central"/>
</dbReference>
<evidence type="ECO:0000256" key="6">
    <source>
        <dbReference type="ARBA" id="ARBA00022833"/>
    </source>
</evidence>
<evidence type="ECO:0000256" key="11">
    <source>
        <dbReference type="SAM" id="MobiDB-lite"/>
    </source>
</evidence>
<keyword evidence="4" id="KW-0227">DNA damage</keyword>
<dbReference type="Pfam" id="PF05181">
    <property type="entry name" value="XPA_C"/>
    <property type="match status" value="1"/>
</dbReference>
<dbReference type="PANTHER" id="PTHR10142">
    <property type="entry name" value="DNA REPAIR PROTEIN COMPLEMENTING XP-A CELLS"/>
    <property type="match status" value="1"/>
</dbReference>
<dbReference type="VEuPathDB" id="FungiDB:PGTG_13805"/>
<dbReference type="InParanoid" id="E3KUQ1"/>
<evidence type="ECO:0000313" key="13">
    <source>
        <dbReference type="EMBL" id="EFP88001.1"/>
    </source>
</evidence>
<keyword evidence="6" id="KW-0862">Zinc</keyword>
<keyword evidence="9" id="KW-0539">Nucleus</keyword>